<protein>
    <submittedName>
        <fullName evidence="1">SEC-C domain-containing protein</fullName>
    </submittedName>
</protein>
<sequence>MSLYKQWTDMVVDYVRTKGEAAFWKEYGAIEKSIYTQILAEHNGQVVGVLKELADKYNTPAIFFMGFLDGINDSLKNSLDLDVMDENSEVNLNIDFEKLYFNMLDAKADYLYELPQWEAIFSIEKRKEIRNQWKDTKTIVNTNKIGRNDPCSCGSGKKYKKCCGNK</sequence>
<dbReference type="PANTHER" id="PTHR33747">
    <property type="entry name" value="UPF0225 PROTEIN SCO1677"/>
    <property type="match status" value="1"/>
</dbReference>
<comment type="caution">
    <text evidence="1">The sequence shown here is derived from an EMBL/GenBank/DDBJ whole genome shotgun (WGS) entry which is preliminary data.</text>
</comment>
<dbReference type="EMBL" id="JAHLQF010000005">
    <property type="protein sequence ID" value="MBU5486304.1"/>
    <property type="molecule type" value="Genomic_DNA"/>
</dbReference>
<organism evidence="1 2">
    <name type="scientific">Clostridium mobile</name>
    <dbReference type="NCBI Taxonomy" id="2841512"/>
    <lineage>
        <taxon>Bacteria</taxon>
        <taxon>Bacillati</taxon>
        <taxon>Bacillota</taxon>
        <taxon>Clostridia</taxon>
        <taxon>Eubacteriales</taxon>
        <taxon>Clostridiaceae</taxon>
        <taxon>Clostridium</taxon>
    </lineage>
</organism>
<proteinExistence type="predicted"/>
<evidence type="ECO:0000313" key="2">
    <source>
        <dbReference type="Proteomes" id="UP000726170"/>
    </source>
</evidence>
<dbReference type="Proteomes" id="UP000726170">
    <property type="component" value="Unassembled WGS sequence"/>
</dbReference>
<gene>
    <name evidence="1" type="ORF">KQI86_18505</name>
</gene>
<dbReference type="NCBIfam" id="NF004088">
    <property type="entry name" value="PRK05590.1"/>
    <property type="match status" value="1"/>
</dbReference>
<dbReference type="PANTHER" id="PTHR33747:SF1">
    <property type="entry name" value="ADENYLATE CYCLASE-ASSOCIATED CAP C-TERMINAL DOMAIN-CONTAINING PROTEIN"/>
    <property type="match status" value="1"/>
</dbReference>
<dbReference type="Pfam" id="PF02810">
    <property type="entry name" value="SEC-C"/>
    <property type="match status" value="1"/>
</dbReference>
<dbReference type="RefSeq" id="WP_216440908.1">
    <property type="nucleotide sequence ID" value="NZ_JAHLQF010000005.1"/>
</dbReference>
<keyword evidence="2" id="KW-1185">Reference proteome</keyword>
<name>A0ABS6EM50_9CLOT</name>
<accession>A0ABS6EM50</accession>
<dbReference type="InterPro" id="IPR004027">
    <property type="entry name" value="SEC_C_motif"/>
</dbReference>
<evidence type="ECO:0000313" key="1">
    <source>
        <dbReference type="EMBL" id="MBU5486304.1"/>
    </source>
</evidence>
<reference evidence="1 2" key="1">
    <citation type="submission" date="2021-06" db="EMBL/GenBank/DDBJ databases">
        <authorList>
            <person name="Sun Q."/>
            <person name="Li D."/>
        </authorList>
    </citation>
    <scope>NUCLEOTIDE SEQUENCE [LARGE SCALE GENOMIC DNA]</scope>
    <source>
        <strain evidence="1 2">MSJ-11</strain>
    </source>
</reference>